<evidence type="ECO:0000256" key="2">
    <source>
        <dbReference type="SAM" id="SignalP"/>
    </source>
</evidence>
<keyword evidence="2" id="KW-0732">Signal</keyword>
<evidence type="ECO:0000313" key="4">
    <source>
        <dbReference type="Proteomes" id="UP001501423"/>
    </source>
</evidence>
<evidence type="ECO:0000313" key="3">
    <source>
        <dbReference type="EMBL" id="GAA2917315.1"/>
    </source>
</evidence>
<feature type="region of interest" description="Disordered" evidence="1">
    <location>
        <begin position="33"/>
        <end position="64"/>
    </location>
</feature>
<sequence>MKDRAHASVPLHSCKPATVLLCLCAALTLTACSSPDDSRNRAEESPTPTRPPETTTPADPQAAAKKAAISTYQAYWQEMEKLYADPTGKNAHLDRYAASAALKNAEADAKRAHDRGRIYTGGVGLTDQTVTKVNVSRKIPHAIVSSCLDISKWRRVDAKTKTPVSLPENRLTKYRILSTVEKYPEGWRVTRDEPQGKKC</sequence>
<organism evidence="3 4">
    <name type="scientific">Streptomyces erythrogriseus</name>
    <dbReference type="NCBI Taxonomy" id="284027"/>
    <lineage>
        <taxon>Bacteria</taxon>
        <taxon>Bacillati</taxon>
        <taxon>Actinomycetota</taxon>
        <taxon>Actinomycetes</taxon>
        <taxon>Kitasatosporales</taxon>
        <taxon>Streptomycetaceae</taxon>
        <taxon>Streptomyces</taxon>
        <taxon>Streptomyces griseoincarnatus group</taxon>
    </lineage>
</organism>
<evidence type="ECO:0008006" key="5">
    <source>
        <dbReference type="Google" id="ProtNLM"/>
    </source>
</evidence>
<protein>
    <recommendedName>
        <fullName evidence="5">Secreted protein/lipoprotein</fullName>
    </recommendedName>
</protein>
<feature type="compositionally biased region" description="Low complexity" evidence="1">
    <location>
        <begin position="52"/>
        <end position="64"/>
    </location>
</feature>
<dbReference type="PROSITE" id="PS51257">
    <property type="entry name" value="PROKAR_LIPOPROTEIN"/>
    <property type="match status" value="1"/>
</dbReference>
<gene>
    <name evidence="3" type="ORF">GCM10010478_16330</name>
</gene>
<reference evidence="3 4" key="1">
    <citation type="journal article" date="2019" name="Int. J. Syst. Evol. Microbiol.">
        <title>The Global Catalogue of Microorganisms (GCM) 10K type strain sequencing project: providing services to taxonomists for standard genome sequencing and annotation.</title>
        <authorList>
            <consortium name="The Broad Institute Genomics Platform"/>
            <consortium name="The Broad Institute Genome Sequencing Center for Infectious Disease"/>
            <person name="Wu L."/>
            <person name="Ma J."/>
        </authorList>
    </citation>
    <scope>NUCLEOTIDE SEQUENCE [LARGE SCALE GENOMIC DNA]</scope>
    <source>
        <strain evidence="3 4">JCM 9650</strain>
    </source>
</reference>
<feature type="signal peptide" evidence="2">
    <location>
        <begin position="1"/>
        <end position="31"/>
    </location>
</feature>
<comment type="caution">
    <text evidence="3">The sequence shown here is derived from an EMBL/GenBank/DDBJ whole genome shotgun (WGS) entry which is preliminary data.</text>
</comment>
<accession>A0ABN3WJ61</accession>
<dbReference type="EMBL" id="BAAAVA010000012">
    <property type="protein sequence ID" value="GAA2917315.1"/>
    <property type="molecule type" value="Genomic_DNA"/>
</dbReference>
<evidence type="ECO:0000256" key="1">
    <source>
        <dbReference type="SAM" id="MobiDB-lite"/>
    </source>
</evidence>
<keyword evidence="4" id="KW-1185">Reference proteome</keyword>
<name>A0ABN3WJ61_9ACTN</name>
<proteinExistence type="predicted"/>
<feature type="chain" id="PRO_5045870050" description="Secreted protein/lipoprotein" evidence="2">
    <location>
        <begin position="32"/>
        <end position="199"/>
    </location>
</feature>
<dbReference type="Proteomes" id="UP001501423">
    <property type="component" value="Unassembled WGS sequence"/>
</dbReference>